<reference evidence="8 9" key="1">
    <citation type="submission" date="2016-07" db="EMBL/GenBank/DDBJ databases">
        <title>Pervasive Adenine N6-methylation of Active Genes in Fungi.</title>
        <authorList>
            <consortium name="DOE Joint Genome Institute"/>
            <person name="Mondo S.J."/>
            <person name="Dannebaum R.O."/>
            <person name="Kuo R.C."/>
            <person name="Labutti K."/>
            <person name="Haridas S."/>
            <person name="Kuo A."/>
            <person name="Salamov A."/>
            <person name="Ahrendt S.R."/>
            <person name="Lipzen A."/>
            <person name="Sullivan W."/>
            <person name="Andreopoulos W.B."/>
            <person name="Clum A."/>
            <person name="Lindquist E."/>
            <person name="Daum C."/>
            <person name="Ramamoorthy G.K."/>
            <person name="Gryganskyi A."/>
            <person name="Culley D."/>
            <person name="Magnuson J.K."/>
            <person name="James T.Y."/>
            <person name="O'Malley M.A."/>
            <person name="Stajich J.E."/>
            <person name="Spatafora J.W."/>
            <person name="Visel A."/>
            <person name="Grigoriev I.V."/>
        </authorList>
    </citation>
    <scope>NUCLEOTIDE SEQUENCE [LARGE SCALE GENOMIC DNA]</scope>
    <source>
        <strain evidence="8 9">CBS 129021</strain>
    </source>
</reference>
<dbReference type="InterPro" id="IPR002509">
    <property type="entry name" value="NODB_dom"/>
</dbReference>
<dbReference type="PROSITE" id="PS51677">
    <property type="entry name" value="NODB"/>
    <property type="match status" value="1"/>
</dbReference>
<keyword evidence="4" id="KW-0378">Hydrolase</keyword>
<comment type="caution">
    <text evidence="8">The sequence shown here is derived from an EMBL/GenBank/DDBJ whole genome shotgun (WGS) entry which is preliminary data.</text>
</comment>
<dbReference type="EMBL" id="MCFJ01000013">
    <property type="protein sequence ID" value="ORY59635.1"/>
    <property type="molecule type" value="Genomic_DNA"/>
</dbReference>
<gene>
    <name evidence="8" type="ORF">BCR38DRAFT_445083</name>
</gene>
<dbReference type="SUPFAM" id="SSF88713">
    <property type="entry name" value="Glycoside hydrolase/deacetylase"/>
    <property type="match status" value="1"/>
</dbReference>
<evidence type="ECO:0000256" key="6">
    <source>
        <dbReference type="ARBA" id="ARBA00023285"/>
    </source>
</evidence>
<keyword evidence="3" id="KW-0732">Signal</keyword>
<dbReference type="PANTHER" id="PTHR46471:SF6">
    <property type="entry name" value="GLYCOSYL HYDROLASE"/>
    <property type="match status" value="1"/>
</dbReference>
<evidence type="ECO:0000256" key="4">
    <source>
        <dbReference type="ARBA" id="ARBA00022801"/>
    </source>
</evidence>
<comment type="cofactor">
    <cofactor evidence="1">
        <name>Co(2+)</name>
        <dbReference type="ChEBI" id="CHEBI:48828"/>
    </cofactor>
</comment>
<dbReference type="Proteomes" id="UP000193689">
    <property type="component" value="Unassembled WGS sequence"/>
</dbReference>
<organism evidence="8 9">
    <name type="scientific">Pseudomassariella vexata</name>
    <dbReference type="NCBI Taxonomy" id="1141098"/>
    <lineage>
        <taxon>Eukaryota</taxon>
        <taxon>Fungi</taxon>
        <taxon>Dikarya</taxon>
        <taxon>Ascomycota</taxon>
        <taxon>Pezizomycotina</taxon>
        <taxon>Sordariomycetes</taxon>
        <taxon>Xylariomycetidae</taxon>
        <taxon>Amphisphaeriales</taxon>
        <taxon>Pseudomassariaceae</taxon>
        <taxon>Pseudomassariella</taxon>
    </lineage>
</organism>
<dbReference type="GO" id="GO:0016810">
    <property type="term" value="F:hydrolase activity, acting on carbon-nitrogen (but not peptide) bonds"/>
    <property type="evidence" value="ECO:0007669"/>
    <property type="project" value="InterPro"/>
</dbReference>
<sequence length="351" mass="39720">MTVTYKSKKMTLKTNDSDLQWATTFAETCKDMRPYLDAYLHIAYSGSNKFSIALQQHNVKCDNDAQPWPETWDSLEAARYGNESDIYIPMNHFNINHTRAIGFALKGFYSTTPTVFSTIEIVSQVPKGWTVASKLPSGNFVFACKRPNSFAFAIDDGDPQFAQQVMQTVKEENITVTFFTVGAPLQDPSTNLSSVYQEMAAHGHQIAMHSYTHPPLEGLEDEASIDWEYNNMIRAVSDTFNGMHTPYFRPPFGTEGARMRQRLAAVIDNPYIVQWSVDVEDWMWAESKTPEKQLDAFKRDVSKGGSLVVMHYLYPSTVGYLKQFIQIAKATGKQLMRVDQCMMDPNAPPLP</sequence>
<dbReference type="GO" id="GO:0046872">
    <property type="term" value="F:metal ion binding"/>
    <property type="evidence" value="ECO:0007669"/>
    <property type="project" value="UniProtKB-KW"/>
</dbReference>
<accession>A0A1Y2DLQ1</accession>
<dbReference type="CDD" id="cd10917">
    <property type="entry name" value="CE4_NodB_like_6s_7s"/>
    <property type="match status" value="1"/>
</dbReference>
<evidence type="ECO:0000256" key="2">
    <source>
        <dbReference type="ARBA" id="ARBA00022723"/>
    </source>
</evidence>
<dbReference type="InterPro" id="IPR011330">
    <property type="entry name" value="Glyco_hydro/deAcase_b/a-brl"/>
</dbReference>
<dbReference type="OrthoDB" id="2128708at2759"/>
<dbReference type="AlphaFoldDB" id="A0A1Y2DLQ1"/>
<evidence type="ECO:0000259" key="7">
    <source>
        <dbReference type="PROSITE" id="PS51677"/>
    </source>
</evidence>
<proteinExistence type="predicted"/>
<evidence type="ECO:0000256" key="3">
    <source>
        <dbReference type="ARBA" id="ARBA00022729"/>
    </source>
</evidence>
<dbReference type="Gene3D" id="3.20.20.370">
    <property type="entry name" value="Glycoside hydrolase/deacetylase"/>
    <property type="match status" value="1"/>
</dbReference>
<dbReference type="GeneID" id="63777195"/>
<dbReference type="InParanoid" id="A0A1Y2DLQ1"/>
<keyword evidence="9" id="KW-1185">Reference proteome</keyword>
<keyword evidence="6" id="KW-0170">Cobalt</keyword>
<dbReference type="GO" id="GO:0005975">
    <property type="term" value="P:carbohydrate metabolic process"/>
    <property type="evidence" value="ECO:0007669"/>
    <property type="project" value="InterPro"/>
</dbReference>
<keyword evidence="2" id="KW-0479">Metal-binding</keyword>
<protein>
    <submittedName>
        <fullName evidence="8">Polysaccharide deacetylase</fullName>
    </submittedName>
</protein>
<name>A0A1Y2DLQ1_9PEZI</name>
<evidence type="ECO:0000313" key="9">
    <source>
        <dbReference type="Proteomes" id="UP000193689"/>
    </source>
</evidence>
<keyword evidence="5" id="KW-0119">Carbohydrate metabolism</keyword>
<evidence type="ECO:0000256" key="1">
    <source>
        <dbReference type="ARBA" id="ARBA00001941"/>
    </source>
</evidence>
<feature type="domain" description="NodB homology" evidence="7">
    <location>
        <begin position="148"/>
        <end position="336"/>
    </location>
</feature>
<dbReference type="Pfam" id="PF01522">
    <property type="entry name" value="Polysacc_deac_1"/>
    <property type="match status" value="1"/>
</dbReference>
<evidence type="ECO:0000313" key="8">
    <source>
        <dbReference type="EMBL" id="ORY59635.1"/>
    </source>
</evidence>
<evidence type="ECO:0000256" key="5">
    <source>
        <dbReference type="ARBA" id="ARBA00023277"/>
    </source>
</evidence>
<dbReference type="STRING" id="1141098.A0A1Y2DLQ1"/>
<dbReference type="RefSeq" id="XP_040712209.1">
    <property type="nucleotide sequence ID" value="XM_040860983.1"/>
</dbReference>
<dbReference type="PANTHER" id="PTHR46471">
    <property type="entry name" value="CHITIN DEACETYLASE"/>
    <property type="match status" value="1"/>
</dbReference>